<dbReference type="SUPFAM" id="SSF46785">
    <property type="entry name" value="Winged helix' DNA-binding domain"/>
    <property type="match status" value="1"/>
</dbReference>
<dbReference type="InterPro" id="IPR036388">
    <property type="entry name" value="WH-like_DNA-bd_sf"/>
</dbReference>
<gene>
    <name evidence="5" type="ORF">SALB_02189</name>
</gene>
<dbReference type="AlphaFoldDB" id="A0A059W1W6"/>
<dbReference type="PROSITE" id="PS50931">
    <property type="entry name" value="HTH_LYSR"/>
    <property type="match status" value="1"/>
</dbReference>
<evidence type="ECO:0000256" key="2">
    <source>
        <dbReference type="ARBA" id="ARBA00023015"/>
    </source>
</evidence>
<keyword evidence="2" id="KW-0805">Transcription regulation</keyword>
<comment type="caution">
    <text evidence="5">The sequence shown here is derived from an EMBL/GenBank/DDBJ whole genome shotgun (WGS) entry which is preliminary data.</text>
</comment>
<evidence type="ECO:0000313" key="6">
    <source>
        <dbReference type="Proteomes" id="UP000288351"/>
    </source>
</evidence>
<proteinExistence type="inferred from homology"/>
<dbReference type="Pfam" id="PF03466">
    <property type="entry name" value="LysR_substrate"/>
    <property type="match status" value="1"/>
</dbReference>
<dbReference type="InterPro" id="IPR000847">
    <property type="entry name" value="LysR_HTH_N"/>
</dbReference>
<keyword evidence="4" id="KW-0804">Transcription</keyword>
<dbReference type="GO" id="GO:0003700">
    <property type="term" value="F:DNA-binding transcription factor activity"/>
    <property type="evidence" value="ECO:0007669"/>
    <property type="project" value="InterPro"/>
</dbReference>
<evidence type="ECO:0000313" key="5">
    <source>
        <dbReference type="EMBL" id="GCB89514.1"/>
    </source>
</evidence>
<dbReference type="InterPro" id="IPR036390">
    <property type="entry name" value="WH_DNA-bd_sf"/>
</dbReference>
<dbReference type="FunFam" id="1.10.10.10:FF:000001">
    <property type="entry name" value="LysR family transcriptional regulator"/>
    <property type="match status" value="1"/>
</dbReference>
<accession>A0A059W1W6</accession>
<keyword evidence="3" id="KW-0238">DNA-binding</keyword>
<dbReference type="EMBL" id="BHXC01000006">
    <property type="protein sequence ID" value="GCB89514.1"/>
    <property type="molecule type" value="Genomic_DNA"/>
</dbReference>
<reference evidence="5 6" key="1">
    <citation type="journal article" date="2019" name="Microbiol. Resour. Announc.">
        <title>Draft Genome Sequence of the Most Traditional epsilon-Poly-l-Lysine Producer, Streptomyces albulus NBRC14147.</title>
        <authorList>
            <person name="Yamanaka K."/>
            <person name="Hamano Y."/>
        </authorList>
    </citation>
    <scope>NUCLEOTIDE SEQUENCE [LARGE SCALE GENOMIC DNA]</scope>
    <source>
        <strain evidence="5 6">NBRC 14147</strain>
    </source>
</reference>
<dbReference type="Pfam" id="PF00126">
    <property type="entry name" value="HTH_1"/>
    <property type="match status" value="1"/>
</dbReference>
<comment type="similarity">
    <text evidence="1">Belongs to the LysR transcriptional regulatory family.</text>
</comment>
<dbReference type="InterPro" id="IPR005119">
    <property type="entry name" value="LysR_subst-bd"/>
</dbReference>
<dbReference type="InterPro" id="IPR050950">
    <property type="entry name" value="HTH-type_LysR_regulators"/>
</dbReference>
<dbReference type="GO" id="GO:0003677">
    <property type="term" value="F:DNA binding"/>
    <property type="evidence" value="ECO:0007669"/>
    <property type="project" value="UniProtKB-KW"/>
</dbReference>
<sequence length="296" mass="32163">MALELRHLRSLLAIAEHGSFTRAAEALHLSQPALSQQIGQLERTVGAQLLDRSGRTVRPTDAGAVFLRHARTALTELDAGTRAVLDVQDLSHGSLRLAHTPTFGTYLIGPLVQRFRARWPGVTLDVRETTQDAVETQLLADELDLGLAFRGDQLPGITGETLFVERLGIVVGTGHPLAGRTDPVDMRDLRPYELALFTGGFTTRAQIDEHLAGHGIHPPHALETNSLTALIDVVRRTTLVTVLPDRVTREHPELCTVLLAPALPARTAVLLRRAAAYESTAARAFGRLVREHCGAP</sequence>
<dbReference type="PANTHER" id="PTHR30419:SF8">
    <property type="entry name" value="NITROGEN ASSIMILATION TRANSCRIPTIONAL ACTIVATOR-RELATED"/>
    <property type="match status" value="1"/>
</dbReference>
<dbReference type="Gene3D" id="3.40.190.290">
    <property type="match status" value="1"/>
</dbReference>
<dbReference type="eggNOG" id="COG0583">
    <property type="taxonomic scope" value="Bacteria"/>
</dbReference>
<protein>
    <submittedName>
        <fullName evidence="5">Transcription regulator LysR family protein</fullName>
    </submittedName>
</protein>
<evidence type="ECO:0000256" key="4">
    <source>
        <dbReference type="ARBA" id="ARBA00023163"/>
    </source>
</evidence>
<dbReference type="STRING" id="68570.DC74_1386"/>
<dbReference type="NCBIfam" id="NF008416">
    <property type="entry name" value="PRK11242.1"/>
    <property type="match status" value="1"/>
</dbReference>
<dbReference type="Gene3D" id="1.10.10.10">
    <property type="entry name" value="Winged helix-like DNA-binding domain superfamily/Winged helix DNA-binding domain"/>
    <property type="match status" value="1"/>
</dbReference>
<dbReference type="SUPFAM" id="SSF53850">
    <property type="entry name" value="Periplasmic binding protein-like II"/>
    <property type="match status" value="1"/>
</dbReference>
<dbReference type="PANTHER" id="PTHR30419">
    <property type="entry name" value="HTH-TYPE TRANSCRIPTIONAL REGULATOR YBHD"/>
    <property type="match status" value="1"/>
</dbReference>
<dbReference type="PRINTS" id="PR00039">
    <property type="entry name" value="HTHLYSR"/>
</dbReference>
<organism evidence="5 6">
    <name type="scientific">Streptomyces noursei</name>
    <name type="common">Streptomyces albulus</name>
    <dbReference type="NCBI Taxonomy" id="1971"/>
    <lineage>
        <taxon>Bacteria</taxon>
        <taxon>Bacillati</taxon>
        <taxon>Actinomycetota</taxon>
        <taxon>Actinomycetes</taxon>
        <taxon>Kitasatosporales</taxon>
        <taxon>Streptomycetaceae</taxon>
        <taxon>Streptomyces</taxon>
    </lineage>
</organism>
<name>A0A059W1W6_STRNR</name>
<evidence type="ECO:0000256" key="3">
    <source>
        <dbReference type="ARBA" id="ARBA00023125"/>
    </source>
</evidence>
<dbReference type="Proteomes" id="UP000288351">
    <property type="component" value="Unassembled WGS sequence"/>
</dbReference>
<evidence type="ECO:0000256" key="1">
    <source>
        <dbReference type="ARBA" id="ARBA00009437"/>
    </source>
</evidence>
<dbReference type="GO" id="GO:0005829">
    <property type="term" value="C:cytosol"/>
    <property type="evidence" value="ECO:0007669"/>
    <property type="project" value="TreeGrafter"/>
</dbReference>
<dbReference type="RefSeq" id="WP_016579066.1">
    <property type="nucleotide sequence ID" value="NZ_BHXC01000006.1"/>
</dbReference>